<dbReference type="AlphaFoldDB" id="A0A645FKZ1"/>
<proteinExistence type="predicted"/>
<accession>A0A645FKZ1</accession>
<organism evidence="1">
    <name type="scientific">bioreactor metagenome</name>
    <dbReference type="NCBI Taxonomy" id="1076179"/>
    <lineage>
        <taxon>unclassified sequences</taxon>
        <taxon>metagenomes</taxon>
        <taxon>ecological metagenomes</taxon>
    </lineage>
</organism>
<evidence type="ECO:0000313" key="1">
    <source>
        <dbReference type="EMBL" id="MPN14620.1"/>
    </source>
</evidence>
<reference evidence="1" key="1">
    <citation type="submission" date="2019-08" db="EMBL/GenBank/DDBJ databases">
        <authorList>
            <person name="Kucharzyk K."/>
            <person name="Murdoch R.W."/>
            <person name="Higgins S."/>
            <person name="Loffler F."/>
        </authorList>
    </citation>
    <scope>NUCLEOTIDE SEQUENCE</scope>
</reference>
<protein>
    <submittedName>
        <fullName evidence="1">Uncharacterized protein</fullName>
    </submittedName>
</protein>
<comment type="caution">
    <text evidence="1">The sequence shown here is derived from an EMBL/GenBank/DDBJ whole genome shotgun (WGS) entry which is preliminary data.</text>
</comment>
<gene>
    <name evidence="1" type="ORF">SDC9_161947</name>
</gene>
<dbReference type="EMBL" id="VSSQ01061256">
    <property type="protein sequence ID" value="MPN14620.1"/>
    <property type="molecule type" value="Genomic_DNA"/>
</dbReference>
<name>A0A645FKZ1_9ZZZZ</name>
<sequence length="35" mass="4326">MEYNLTDKEHKKWRDGKWQRSVFLDTAPFTLKERA</sequence>